<dbReference type="InterPro" id="IPR000225">
    <property type="entry name" value="Armadillo"/>
</dbReference>
<gene>
    <name evidence="3" type="ORF">CYMTET_52532</name>
</gene>
<feature type="compositionally biased region" description="Low complexity" evidence="2">
    <location>
        <begin position="1465"/>
        <end position="1482"/>
    </location>
</feature>
<evidence type="ECO:0000256" key="2">
    <source>
        <dbReference type="SAM" id="MobiDB-lite"/>
    </source>
</evidence>
<reference evidence="3 4" key="1">
    <citation type="journal article" date="2015" name="Genome Biol. Evol.">
        <title>Comparative Genomics of a Bacterivorous Green Alga Reveals Evolutionary Causalities and Consequences of Phago-Mixotrophic Mode of Nutrition.</title>
        <authorList>
            <person name="Burns J.A."/>
            <person name="Paasch A."/>
            <person name="Narechania A."/>
            <person name="Kim E."/>
        </authorList>
    </citation>
    <scope>NUCLEOTIDE SEQUENCE [LARGE SCALE GENOMIC DNA]</scope>
    <source>
        <strain evidence="3 4">PLY_AMNH</strain>
    </source>
</reference>
<sequence>MDVAAPSARRLFVTADTKAGARKVAVILDGGDDWDAFRRKLADKFGDTTLKYGAFTLEKNGAEVSEAPELMDGDELRVKLKVAKARSGSARRVRKERREKSPTKVRVKKKRKSKSPKRGRKKKVAVEEPEILVVESEPEEEIASGPSYLDIFRKAVEKVQAATRFYSDILSGSPDFEIHVSTTPLVPGEDNGESAIVRKLSLPRRRRIAEVDGLDTSLIPWAPAYPRVLKAVSALLANEGIVPGRCWHVGPYAKGDFVGSQVHDGVTDVSDEEAWAEAIRTFPWTLGARLARTSSHLCGQLNVDDKESRVEALHGLWELACSPSNHYLFDRARLRTLVEMLHFTAAEASQLTSRDHEIAEHVVITLWWLLLHDSGMDFRDALLELSLVEQLINRLDIMVDGMKFEPSAVVARQLRTIMGCLGMLLLSPTGVQRLVEPRADRVTTPKAPPSAPAMGGRSTTRTIVAMSMEPDMSLTSAHCWEVLVRAASVLSPIELALPHPEIIGIGLLRRCLLQDVEAARHSFIVGYGVAHLILLMKAPTATVRQSAGALLGSLSENGGWETIAKVGSANELLAAMVEMVETSCTEELTLDEDGSSAARSYSEQVDSARMWAKAGRALCGVSKAVVAQGEKVSEKALRSLIGAAGATYRSHTARHAAAGVVGAMGDLARARKYASALMKFEVAPALVGMLECYDIMTRMQAAAAIGCLAWHGELEHPCGPEMLPGPVPLQGGHRRMLVLVGVLRKLLYCLRDGISVDDAVTKAKMLMGDEIDLSLVMARHTIHTRLLKSATCAALMLLAADEQEHERSDLASFVQAAEMCTDENPAALLFLSAGIWCLTRVPRNRLRLLGASAIAQLVELSWRTWTSLKGDEQLHQLPTDGRLKMTYHPLLHALEWLFGAIWMLASSNGEQVTPEGASDGDTSDGWKKLKNVLHMKAISQKQNTKLKTVTDRGVDLLLDILRYLDGYYKLKVAPCADQLALNRYLVSESAMASLCAVLLTVFLVNSVANEQDNISKYLVDHDVLDMLVTIVRCDGAPLPARVQCYQLCQLLACTPEGKTQMPVEEMAHLLVFLMQTKYVSLQEISTRGCAILAGETNIHRTRVILAEVGAIDVLMAHAKRPNTHIIREMAVKALLNLSTVADNQVAICKKGLYLLLRLNQDEEGDPDIKRCTSALLHNLSKNAANRTRLYKAELRTKSGSVQEAWAESGDWRHDQATWAQGEAARRSVYFSDGVGSEESEAQTPRPSTQMEGRYLEDREAKMHLQKDMCKPVASLWNKFTADTYGLDLGQLPNSTRWQPKVCGYRAEDWRSTGSGPKKSGAWEAETAKIAAPGGIRTARMVEADTDATYRPISDPHERHHGDEQGSHSNRTEYIPGGHREASTTRPSSARVGSLSDRPVSPTFRPVPSRHAGHSPSSPHATGPASAPEAGRMSYRPNSAQRQRPDQRPSANRPSSARHLSGRPLSAARSRMSERPSSARPASPGGGRLGSPGEGPAAAGSRPPTGRPPTGATGSAPYDESSSHTAGRAMYEASKGPISEDLAPALKLARPQSAPHKRPTSASRAAAAVAGGGSPNLHGAQAGDYPTMKVFLEPHRRKHPVNFTSGGAMGAWTPPSHGGTSTATYDSMGSMSNEKKDRMYMFDAVEGSKYADGLFPVYLLPDGRTVHYYHEPRRLVDGVDVFWEEIAPPHHLRDIFQASLPSVGETLLDALATQQEDGAAVNLDHLRGLCERPPGPGKHTMNIVAHACTNCPGCKKHGHISAAPMKMCVQLIRHEDVPTTDISQYIPANRPQIYEQLSMPVGNSPLAVLTSAMTKEPWELDNSVFAPRKEEAECRDYWDSEKVTRDMFEIDWQLLTSEGPKGRFVSMITNRFRNLDMAELVKSMARQHYDLICRVYDYYCCLGSGGNHFSMQTNEWTMFLKEAEVLDNGMKSRTKRADCDQIFQLINQIIQVPKDGVSPDNRKAAPVVVAPPRGAMGRRKSAIAFELHALLRFEFIAAVIRLGIAKFLDEKTHVEKGNIPKALDLLCFFIRENIEKNRQEALISVNDFRTQRLYTEEVDALYKSEERLLHALYKHYKGANSFDLTKNMMKLDGWLALMEHSNVIGHESNVSIREVNLCFSWSRMDFSNEMSTKDTFGACFTYVDFLEGLGRLSDFISPPEPSMCEDYVLEHDVKYSSTENDEWVAQFGPTYRFYSLIRNNRALSDKTLEKGRRTSEGFLTENTRPLQDKIAQLLELLRGGLSKHHGAKNISDLLEILQRGAYLGRCAGAFEK</sequence>
<dbReference type="Proteomes" id="UP001190700">
    <property type="component" value="Unassembled WGS sequence"/>
</dbReference>
<protein>
    <submittedName>
        <fullName evidence="3">Uncharacterized protein</fullName>
    </submittedName>
</protein>
<keyword evidence="4" id="KW-1185">Reference proteome</keyword>
<dbReference type="SUPFAM" id="SSF48371">
    <property type="entry name" value="ARM repeat"/>
    <property type="match status" value="2"/>
</dbReference>
<dbReference type="Gene3D" id="1.25.10.10">
    <property type="entry name" value="Leucine-rich Repeat Variant"/>
    <property type="match status" value="2"/>
</dbReference>
<evidence type="ECO:0000313" key="4">
    <source>
        <dbReference type="Proteomes" id="UP001190700"/>
    </source>
</evidence>
<feature type="compositionally biased region" description="Low complexity" evidence="2">
    <location>
        <begin position="1493"/>
        <end position="1516"/>
    </location>
</feature>
<proteinExistence type="predicted"/>
<organism evidence="3 4">
    <name type="scientific">Cymbomonas tetramitiformis</name>
    <dbReference type="NCBI Taxonomy" id="36881"/>
    <lineage>
        <taxon>Eukaryota</taxon>
        <taxon>Viridiplantae</taxon>
        <taxon>Chlorophyta</taxon>
        <taxon>Pyramimonadophyceae</taxon>
        <taxon>Pyramimonadales</taxon>
        <taxon>Pyramimonadaceae</taxon>
        <taxon>Cymbomonas</taxon>
    </lineage>
</organism>
<feature type="compositionally biased region" description="Basic and acidic residues" evidence="2">
    <location>
        <begin position="1353"/>
        <end position="1365"/>
    </location>
</feature>
<dbReference type="PROSITE" id="PS50176">
    <property type="entry name" value="ARM_REPEAT"/>
    <property type="match status" value="1"/>
</dbReference>
<evidence type="ECO:0000313" key="3">
    <source>
        <dbReference type="EMBL" id="KAK3237391.1"/>
    </source>
</evidence>
<accession>A0AAE0BIV1</accession>
<dbReference type="EMBL" id="LGRX02034612">
    <property type="protein sequence ID" value="KAK3237391.1"/>
    <property type="molecule type" value="Genomic_DNA"/>
</dbReference>
<name>A0AAE0BIV1_9CHLO</name>
<evidence type="ECO:0000256" key="1">
    <source>
        <dbReference type="PROSITE-ProRule" id="PRU00259"/>
    </source>
</evidence>
<feature type="compositionally biased region" description="Basic residues" evidence="2">
    <location>
        <begin position="86"/>
        <end position="95"/>
    </location>
</feature>
<comment type="caution">
    <text evidence="3">The sequence shown here is derived from an EMBL/GenBank/DDBJ whole genome shotgun (WGS) entry which is preliminary data.</text>
</comment>
<feature type="region of interest" description="Disordered" evidence="2">
    <location>
        <begin position="86"/>
        <end position="123"/>
    </location>
</feature>
<feature type="repeat" description="ARM" evidence="1">
    <location>
        <begin position="1150"/>
        <end position="1194"/>
    </location>
</feature>
<dbReference type="InterPro" id="IPR011989">
    <property type="entry name" value="ARM-like"/>
</dbReference>
<feature type="compositionally biased region" description="Gly residues" evidence="2">
    <location>
        <begin position="1483"/>
        <end position="1492"/>
    </location>
</feature>
<feature type="region of interest" description="Disordered" evidence="2">
    <location>
        <begin position="1548"/>
        <end position="1581"/>
    </location>
</feature>
<feature type="region of interest" description="Disordered" evidence="2">
    <location>
        <begin position="439"/>
        <end position="458"/>
    </location>
</feature>
<feature type="compositionally biased region" description="Basic residues" evidence="2">
    <location>
        <begin position="103"/>
        <end position="123"/>
    </location>
</feature>
<feature type="region of interest" description="Disordered" evidence="2">
    <location>
        <begin position="1349"/>
        <end position="1525"/>
    </location>
</feature>
<dbReference type="InterPro" id="IPR016024">
    <property type="entry name" value="ARM-type_fold"/>
</dbReference>